<reference evidence="1 2" key="1">
    <citation type="submission" date="2019-09" db="EMBL/GenBank/DDBJ databases">
        <title>Taxonomic organization of the family Brucellaceae based on a phylogenomic approach.</title>
        <authorList>
            <person name="Leclercq S."/>
            <person name="Cloeckaert A."/>
            <person name="Zygmunt M.S."/>
        </authorList>
    </citation>
    <scope>NUCLEOTIDE SEQUENCE [LARGE SCALE GENOMIC DNA]</scope>
    <source>
        <strain evidence="1 2">TA93</strain>
    </source>
</reference>
<dbReference type="Proteomes" id="UP000460650">
    <property type="component" value="Unassembled WGS sequence"/>
</dbReference>
<proteinExistence type="predicted"/>
<organism evidence="1 2">
    <name type="scientific">Brucella tritici</name>
    <dbReference type="NCBI Taxonomy" id="94626"/>
    <lineage>
        <taxon>Bacteria</taxon>
        <taxon>Pseudomonadati</taxon>
        <taxon>Pseudomonadota</taxon>
        <taxon>Alphaproteobacteria</taxon>
        <taxon>Hyphomicrobiales</taxon>
        <taxon>Brucellaceae</taxon>
        <taxon>Brucella/Ochrobactrum group</taxon>
        <taxon>Brucella</taxon>
    </lineage>
</organism>
<dbReference type="AlphaFoldDB" id="A0A7V7VQ72"/>
<gene>
    <name evidence="1" type="ORF">F9K94_23050</name>
</gene>
<protein>
    <submittedName>
        <fullName evidence="1">Uncharacterized protein</fullName>
    </submittedName>
</protein>
<dbReference type="RefSeq" id="WP_151591443.1">
    <property type="nucleotide sequence ID" value="NZ_WBVY01000010.1"/>
</dbReference>
<accession>A0A7V7VQ72</accession>
<comment type="caution">
    <text evidence="1">The sequence shown here is derived from an EMBL/GenBank/DDBJ whole genome shotgun (WGS) entry which is preliminary data.</text>
</comment>
<evidence type="ECO:0000313" key="2">
    <source>
        <dbReference type="Proteomes" id="UP000460650"/>
    </source>
</evidence>
<evidence type="ECO:0000313" key="1">
    <source>
        <dbReference type="EMBL" id="KAB2654778.1"/>
    </source>
</evidence>
<name>A0A7V7VQ72_9HYPH</name>
<dbReference type="InterPro" id="IPR045390">
    <property type="entry name" value="ABC-3C_MC3"/>
</dbReference>
<sequence length="162" mass="18092">MTTKTLSTVALVQNPALGALLLWRFGKSYQEEQLGTAAQLHSFFVVLPLLYHAPTLDRIKSTNNSSGLSQFTKKLGEERELLISIQERALKMRELTLSAVGAAISSGLMHISYDTGRLRSNEVRPPQPPVRLKYHIAGAEKLGHWLARLTLEQAFTLLWVEP</sequence>
<dbReference type="EMBL" id="WBVY01000010">
    <property type="protein sequence ID" value="KAB2654778.1"/>
    <property type="molecule type" value="Genomic_DNA"/>
</dbReference>
<dbReference type="Pfam" id="PF20131">
    <property type="entry name" value="MC3"/>
    <property type="match status" value="1"/>
</dbReference>